<sequence>MRATLMLADHAVVADGKLYINGGGWSVTGPDPVPSAIAVKVDVPWDQTNRTMSLRLLLIGQDGDPVLLPGPEGPTTVQIEGEAEVGRPAGLVPGADVDFPLAFQIGPLPLTPGQRYQWVLEIDGETRDDWRLTFTTRAAEPEGPATYVVDP</sequence>
<dbReference type="AlphaFoldDB" id="A0A6G6WCB3"/>
<keyword evidence="2" id="KW-1185">Reference proteome</keyword>
<dbReference type="EMBL" id="CP049257">
    <property type="protein sequence ID" value="QIG42680.1"/>
    <property type="molecule type" value="Genomic_DNA"/>
</dbReference>
<dbReference type="KEGG" id="nano:G5V58_07695"/>
<dbReference type="InterPro" id="IPR054221">
    <property type="entry name" value="DUF6941"/>
</dbReference>
<gene>
    <name evidence="1" type="ORF">G5V58_07695</name>
</gene>
<proteinExistence type="predicted"/>
<dbReference type="RefSeq" id="WP_165230673.1">
    <property type="nucleotide sequence ID" value="NZ_CP049257.1"/>
</dbReference>
<name>A0A6G6WCB3_9ACTN</name>
<dbReference type="Pfam" id="PF22091">
    <property type="entry name" value="DUF6941"/>
    <property type="match status" value="1"/>
</dbReference>
<organism evidence="1 2">
    <name type="scientific">Nocardioides anomalus</name>
    <dbReference type="NCBI Taxonomy" id="2712223"/>
    <lineage>
        <taxon>Bacteria</taxon>
        <taxon>Bacillati</taxon>
        <taxon>Actinomycetota</taxon>
        <taxon>Actinomycetes</taxon>
        <taxon>Propionibacteriales</taxon>
        <taxon>Nocardioidaceae</taxon>
        <taxon>Nocardioides</taxon>
    </lineage>
</organism>
<accession>A0A6G6WCB3</accession>
<evidence type="ECO:0000313" key="1">
    <source>
        <dbReference type="EMBL" id="QIG42680.1"/>
    </source>
</evidence>
<evidence type="ECO:0000313" key="2">
    <source>
        <dbReference type="Proteomes" id="UP000502996"/>
    </source>
</evidence>
<protein>
    <submittedName>
        <fullName evidence="1">Uncharacterized protein</fullName>
    </submittedName>
</protein>
<dbReference type="Proteomes" id="UP000502996">
    <property type="component" value="Chromosome"/>
</dbReference>
<reference evidence="1 2" key="1">
    <citation type="submission" date="2020-02" db="EMBL/GenBank/DDBJ databases">
        <title>Full genome sequence of Nocardioides sp. R-3366.</title>
        <authorList>
            <person name="Im W.-T."/>
        </authorList>
    </citation>
    <scope>NUCLEOTIDE SEQUENCE [LARGE SCALE GENOMIC DNA]</scope>
    <source>
        <strain evidence="1 2">R-3366</strain>
    </source>
</reference>